<proteinExistence type="predicted"/>
<protein>
    <submittedName>
        <fullName evidence="2">Uncharacterized protein</fullName>
    </submittedName>
</protein>
<evidence type="ECO:0000313" key="2">
    <source>
        <dbReference type="EMBL" id="PIW14346.1"/>
    </source>
</evidence>
<feature type="signal peptide" evidence="1">
    <location>
        <begin position="1"/>
        <end position="21"/>
    </location>
</feature>
<keyword evidence="1" id="KW-0732">Signal</keyword>
<dbReference type="EMBL" id="PFFQ01000061">
    <property type="protein sequence ID" value="PIW14346.1"/>
    <property type="molecule type" value="Genomic_DNA"/>
</dbReference>
<accession>A0A2M7FYQ4</accession>
<organism evidence="2 3">
    <name type="scientific">bacterium (Candidatus Blackallbacteria) CG17_big_fil_post_rev_8_21_14_2_50_48_46</name>
    <dbReference type="NCBI Taxonomy" id="2014261"/>
    <lineage>
        <taxon>Bacteria</taxon>
        <taxon>Candidatus Blackallbacteria</taxon>
    </lineage>
</organism>
<sequence>MLKKLSLVLIFLSLTGGVAFAETCQPKPHWGFPAHKVARSSAWPKSCQNLVAAQIAEEKIPGSAVQISKAQWSQWVRLNSGSLPQHKIARLFENHWMPRVLSSGQAYSAYPLHKQARK</sequence>
<evidence type="ECO:0000256" key="1">
    <source>
        <dbReference type="SAM" id="SignalP"/>
    </source>
</evidence>
<dbReference type="AlphaFoldDB" id="A0A2M7FYQ4"/>
<name>A0A2M7FYQ4_9BACT</name>
<feature type="chain" id="PRO_5014831360" evidence="1">
    <location>
        <begin position="22"/>
        <end position="118"/>
    </location>
</feature>
<comment type="caution">
    <text evidence="2">The sequence shown here is derived from an EMBL/GenBank/DDBJ whole genome shotgun (WGS) entry which is preliminary data.</text>
</comment>
<evidence type="ECO:0000313" key="3">
    <source>
        <dbReference type="Proteomes" id="UP000231019"/>
    </source>
</evidence>
<dbReference type="Proteomes" id="UP000231019">
    <property type="component" value="Unassembled WGS sequence"/>
</dbReference>
<gene>
    <name evidence="2" type="ORF">COW36_22295</name>
</gene>
<reference evidence="2 3" key="1">
    <citation type="submission" date="2017-09" db="EMBL/GenBank/DDBJ databases">
        <title>Depth-based differentiation of microbial function through sediment-hosted aquifers and enrichment of novel symbionts in the deep terrestrial subsurface.</title>
        <authorList>
            <person name="Probst A.J."/>
            <person name="Ladd B."/>
            <person name="Jarett J.K."/>
            <person name="Geller-Mcgrath D.E."/>
            <person name="Sieber C.M."/>
            <person name="Emerson J.B."/>
            <person name="Anantharaman K."/>
            <person name="Thomas B.C."/>
            <person name="Malmstrom R."/>
            <person name="Stieglmeier M."/>
            <person name="Klingl A."/>
            <person name="Woyke T."/>
            <person name="Ryan C.M."/>
            <person name="Banfield J.F."/>
        </authorList>
    </citation>
    <scope>NUCLEOTIDE SEQUENCE [LARGE SCALE GENOMIC DNA]</scope>
    <source>
        <strain evidence="2">CG17_big_fil_post_rev_8_21_14_2_50_48_46</strain>
    </source>
</reference>